<dbReference type="AlphaFoldDB" id="A0A1M4T7E9"/>
<dbReference type="Proteomes" id="UP000184476">
    <property type="component" value="Unassembled WGS sequence"/>
</dbReference>
<feature type="coiled-coil region" evidence="1">
    <location>
        <begin position="32"/>
        <end position="102"/>
    </location>
</feature>
<sequence length="106" mass="12415">MDQKHLQQLQNTLISGLAQTENRILTQMAKDKSDLKIQITKTNNKLDHLQVDIRLVKEDLQFLKEEYGRDMSDVATKLLTDKEVLQQRLNQLQEEINKLQKRIAAM</sequence>
<reference evidence="2 3" key="1">
    <citation type="submission" date="2016-11" db="EMBL/GenBank/DDBJ databases">
        <authorList>
            <person name="Jaros S."/>
            <person name="Januszkiewicz K."/>
            <person name="Wedrychowicz H."/>
        </authorList>
    </citation>
    <scope>NUCLEOTIDE SEQUENCE [LARGE SCALE GENOMIC DNA]</scope>
    <source>
        <strain evidence="2 3">DSM 44666</strain>
    </source>
</reference>
<keyword evidence="1" id="KW-0175">Coiled coil</keyword>
<evidence type="ECO:0000313" key="2">
    <source>
        <dbReference type="EMBL" id="SHE40268.1"/>
    </source>
</evidence>
<dbReference type="EMBL" id="FQVL01000001">
    <property type="protein sequence ID" value="SHE40268.1"/>
    <property type="molecule type" value="Genomic_DNA"/>
</dbReference>
<evidence type="ECO:0000313" key="3">
    <source>
        <dbReference type="Proteomes" id="UP000184476"/>
    </source>
</evidence>
<protein>
    <submittedName>
        <fullName evidence="2">Uncharacterized protein</fullName>
    </submittedName>
</protein>
<gene>
    <name evidence="2" type="ORF">SAMN05444392_101340</name>
</gene>
<evidence type="ECO:0000256" key="1">
    <source>
        <dbReference type="SAM" id="Coils"/>
    </source>
</evidence>
<accession>A0A1M4T7E9</accession>
<proteinExistence type="predicted"/>
<organism evidence="2 3">
    <name type="scientific">Seinonella peptonophila</name>
    <dbReference type="NCBI Taxonomy" id="112248"/>
    <lineage>
        <taxon>Bacteria</taxon>
        <taxon>Bacillati</taxon>
        <taxon>Bacillota</taxon>
        <taxon>Bacilli</taxon>
        <taxon>Bacillales</taxon>
        <taxon>Thermoactinomycetaceae</taxon>
        <taxon>Seinonella</taxon>
    </lineage>
</organism>
<dbReference type="RefSeq" id="WP_073150960.1">
    <property type="nucleotide sequence ID" value="NZ_FQVL01000001.1"/>
</dbReference>
<name>A0A1M4T7E9_9BACL</name>
<keyword evidence="3" id="KW-1185">Reference proteome</keyword>